<reference evidence="2 3" key="1">
    <citation type="submission" date="2018-07" db="EMBL/GenBank/DDBJ databases">
        <title>Brachybacteriurn paraconglorneratum KCTC 9916.</title>
        <authorList>
            <person name="Li Y."/>
        </authorList>
    </citation>
    <scope>NUCLEOTIDE SEQUENCE [LARGE SCALE GENOMIC DNA]</scope>
    <source>
        <strain evidence="2 3">KCTC 9916</strain>
    </source>
</reference>
<evidence type="ECO:0000256" key="1">
    <source>
        <dbReference type="SAM" id="MobiDB-lite"/>
    </source>
</evidence>
<dbReference type="AlphaFoldDB" id="A0A3R8QW88"/>
<proteinExistence type="predicted"/>
<keyword evidence="3" id="KW-1185">Reference proteome</keyword>
<accession>A0A3R8QW88</accession>
<feature type="compositionally biased region" description="Pro residues" evidence="1">
    <location>
        <begin position="361"/>
        <end position="373"/>
    </location>
</feature>
<dbReference type="EMBL" id="QOCI01000004">
    <property type="protein sequence ID" value="RRR19154.1"/>
    <property type="molecule type" value="Genomic_DNA"/>
</dbReference>
<dbReference type="PRINTS" id="PR01217">
    <property type="entry name" value="PRICHEXTENSN"/>
</dbReference>
<sequence>MTVPPLQATGRRADLSAVEDSTVDHRYYDFSSRLRVLDDGDWLARFEATTRAWLAEKNNELSPGLPAVRLTEAAEAKLDRLEFASGTAYRLTLVEQGDQGEWRTEALAYSTHRGGGWISVTVHNSQNRFANRPRLVPRLLEHTEVRDGASELVDDTWIIGRPHLKEFLDVLGDPSRDAPVFVTAAKPGADLARVQEWMARRSRELAGLAHSYVLDAESNASLMRGLGRAMGITPGTIRSFAPGPVPHDRTDALRHRVIGRGRLESLHPREAAALVGRIARFESATRPEPAVLRDARRAFDRKALDDRFRRRARPQHAPERAESTGVLAPERPEEPTAPAPSRPGPAPATTPVEDARTRTPAPAPLPSPLTPEPPPEESRQPATEELPAPAPEPTGPEPAAQEPRSPAPATHDLPVPFEEPVGHSPDSAPEAPTPPAPVDEPSSPAAPQLLLDQLFRLTGVSNLADVIDHVRTMDQLVDEAAVEAQNALEERDRHVDAATELTRTVGDLERELSTELTRRQSAEQNVRALSLYRAPEGDAARTDVHVADLEVPDQFSDIPIAVLGLEKYVEFTGNGAVTEELDEFDTVNLAAKHCWDGLLALHDYARACSTGDHDGSLFTYLQTTPAMHQGFAVSKFAAVESESTMSRRDLAEQRRFPVPTSVDPSGAMVMWPHLKLGKIGRISPRLHFHDDVSGSGKVYVGYIGRHLGLAGDR</sequence>
<protein>
    <submittedName>
        <fullName evidence="2">Uncharacterized protein</fullName>
    </submittedName>
</protein>
<evidence type="ECO:0000313" key="2">
    <source>
        <dbReference type="EMBL" id="RRR19154.1"/>
    </source>
</evidence>
<gene>
    <name evidence="2" type="ORF">DS079_07385</name>
</gene>
<evidence type="ECO:0000313" key="3">
    <source>
        <dbReference type="Proteomes" id="UP000274327"/>
    </source>
</evidence>
<feature type="compositionally biased region" description="Pro residues" evidence="1">
    <location>
        <begin position="335"/>
        <end position="348"/>
    </location>
</feature>
<comment type="caution">
    <text evidence="2">The sequence shown here is derived from an EMBL/GenBank/DDBJ whole genome shotgun (WGS) entry which is preliminary data.</text>
</comment>
<dbReference type="Proteomes" id="UP000274327">
    <property type="component" value="Unassembled WGS sequence"/>
</dbReference>
<feature type="region of interest" description="Disordered" evidence="1">
    <location>
        <begin position="306"/>
        <end position="445"/>
    </location>
</feature>
<name>A0A3R8QW88_9MICO</name>
<organism evidence="2 3">
    <name type="scientific">Brachybacterium paraconglomeratum</name>
    <dbReference type="NCBI Taxonomy" id="173362"/>
    <lineage>
        <taxon>Bacteria</taxon>
        <taxon>Bacillati</taxon>
        <taxon>Actinomycetota</taxon>
        <taxon>Actinomycetes</taxon>
        <taxon>Micrococcales</taxon>
        <taxon>Dermabacteraceae</taxon>
        <taxon>Brachybacterium</taxon>
    </lineage>
</organism>